<dbReference type="CDD" id="cd00038">
    <property type="entry name" value="CAP_ED"/>
    <property type="match status" value="1"/>
</dbReference>
<sequence>MGDTWPSRSLLGRLTEATRRLVLDLGTPVTYPANHLVIREGDHDGFAVLVLDGAVKVVATDATGDTGLLAVKCRGDLVGEMAALDGKPRSAGVITCAPVDARKIPADDLTRFLSWHDEVLVELVRIGAEQLRWANALRREMSLPAAARVARVLLHLVRLHGLHTPRGWALGYPLTKVELASIAGMKPRTAEKAFSELRTAGVVETSPRRGVLIPDLHHLHNFADNPTPDH</sequence>
<dbReference type="InterPro" id="IPR036390">
    <property type="entry name" value="WH_DNA-bd_sf"/>
</dbReference>
<dbReference type="PANTHER" id="PTHR24567">
    <property type="entry name" value="CRP FAMILY TRANSCRIPTIONAL REGULATORY PROTEIN"/>
    <property type="match status" value="1"/>
</dbReference>
<keyword evidence="1" id="KW-0805">Transcription regulation</keyword>
<evidence type="ECO:0000256" key="1">
    <source>
        <dbReference type="ARBA" id="ARBA00023015"/>
    </source>
</evidence>
<dbReference type="InterPro" id="IPR014710">
    <property type="entry name" value="RmlC-like_jellyroll"/>
</dbReference>
<dbReference type="InterPro" id="IPR018490">
    <property type="entry name" value="cNMP-bd_dom_sf"/>
</dbReference>
<dbReference type="InterPro" id="IPR012318">
    <property type="entry name" value="HTH_CRP"/>
</dbReference>
<dbReference type="InterPro" id="IPR036388">
    <property type="entry name" value="WH-like_DNA-bd_sf"/>
</dbReference>
<dbReference type="SUPFAM" id="SSF51206">
    <property type="entry name" value="cAMP-binding domain-like"/>
    <property type="match status" value="1"/>
</dbReference>
<dbReference type="PROSITE" id="PS51063">
    <property type="entry name" value="HTH_CRP_2"/>
    <property type="match status" value="1"/>
</dbReference>
<dbReference type="SMART" id="SM00100">
    <property type="entry name" value="cNMP"/>
    <property type="match status" value="1"/>
</dbReference>
<comment type="caution">
    <text evidence="6">The sequence shown here is derived from an EMBL/GenBank/DDBJ whole genome shotgun (WGS) entry which is preliminary data.</text>
</comment>
<organism evidence="6 7">
    <name type="scientific">Saccharothrix variisporea</name>
    <dbReference type="NCBI Taxonomy" id="543527"/>
    <lineage>
        <taxon>Bacteria</taxon>
        <taxon>Bacillati</taxon>
        <taxon>Actinomycetota</taxon>
        <taxon>Actinomycetes</taxon>
        <taxon>Pseudonocardiales</taxon>
        <taxon>Pseudonocardiaceae</taxon>
        <taxon>Saccharothrix</taxon>
    </lineage>
</organism>
<dbReference type="GO" id="GO:0003677">
    <property type="term" value="F:DNA binding"/>
    <property type="evidence" value="ECO:0007669"/>
    <property type="project" value="UniProtKB-KW"/>
</dbReference>
<dbReference type="AlphaFoldDB" id="A0A495X2Y2"/>
<dbReference type="InterPro" id="IPR050397">
    <property type="entry name" value="Env_Response_Regulators"/>
</dbReference>
<feature type="domain" description="Cyclic nucleotide-binding" evidence="4">
    <location>
        <begin position="10"/>
        <end position="113"/>
    </location>
</feature>
<dbReference type="InterPro" id="IPR000595">
    <property type="entry name" value="cNMP-bd_dom"/>
</dbReference>
<dbReference type="GO" id="GO:0005829">
    <property type="term" value="C:cytosol"/>
    <property type="evidence" value="ECO:0007669"/>
    <property type="project" value="TreeGrafter"/>
</dbReference>
<keyword evidence="3" id="KW-0804">Transcription</keyword>
<reference evidence="6 7" key="1">
    <citation type="submission" date="2018-10" db="EMBL/GenBank/DDBJ databases">
        <title>Sequencing the genomes of 1000 actinobacteria strains.</title>
        <authorList>
            <person name="Klenk H.-P."/>
        </authorList>
    </citation>
    <scope>NUCLEOTIDE SEQUENCE [LARGE SCALE GENOMIC DNA]</scope>
    <source>
        <strain evidence="6 7">DSM 43911</strain>
    </source>
</reference>
<dbReference type="Pfam" id="PF00027">
    <property type="entry name" value="cNMP_binding"/>
    <property type="match status" value="1"/>
</dbReference>
<dbReference type="PANTHER" id="PTHR24567:SF74">
    <property type="entry name" value="HTH-TYPE TRANSCRIPTIONAL REGULATOR ARCR"/>
    <property type="match status" value="1"/>
</dbReference>
<protein>
    <submittedName>
        <fullName evidence="6">CRP-like cAMP-binding protein</fullName>
    </submittedName>
</protein>
<evidence type="ECO:0000256" key="3">
    <source>
        <dbReference type="ARBA" id="ARBA00023163"/>
    </source>
</evidence>
<dbReference type="Gene3D" id="2.60.120.10">
    <property type="entry name" value="Jelly Rolls"/>
    <property type="match status" value="1"/>
</dbReference>
<dbReference type="OrthoDB" id="3625614at2"/>
<dbReference type="Proteomes" id="UP000272729">
    <property type="component" value="Unassembled WGS sequence"/>
</dbReference>
<evidence type="ECO:0000259" key="4">
    <source>
        <dbReference type="PROSITE" id="PS50042"/>
    </source>
</evidence>
<dbReference type="Gene3D" id="1.10.10.10">
    <property type="entry name" value="Winged helix-like DNA-binding domain superfamily/Winged helix DNA-binding domain"/>
    <property type="match status" value="1"/>
</dbReference>
<gene>
    <name evidence="6" type="ORF">DFJ66_0781</name>
</gene>
<name>A0A495X2Y2_9PSEU</name>
<keyword evidence="7" id="KW-1185">Reference proteome</keyword>
<dbReference type="EMBL" id="RBXR01000001">
    <property type="protein sequence ID" value="RKT67605.1"/>
    <property type="molecule type" value="Genomic_DNA"/>
</dbReference>
<dbReference type="RefSeq" id="WP_121218024.1">
    <property type="nucleotide sequence ID" value="NZ_JBIUBA010000023.1"/>
</dbReference>
<dbReference type="GO" id="GO:0003700">
    <property type="term" value="F:DNA-binding transcription factor activity"/>
    <property type="evidence" value="ECO:0007669"/>
    <property type="project" value="TreeGrafter"/>
</dbReference>
<accession>A0A495X2Y2</accession>
<evidence type="ECO:0000259" key="5">
    <source>
        <dbReference type="PROSITE" id="PS51063"/>
    </source>
</evidence>
<evidence type="ECO:0000256" key="2">
    <source>
        <dbReference type="ARBA" id="ARBA00023125"/>
    </source>
</evidence>
<proteinExistence type="predicted"/>
<dbReference type="Pfam" id="PF13545">
    <property type="entry name" value="HTH_Crp_2"/>
    <property type="match status" value="1"/>
</dbReference>
<dbReference type="PROSITE" id="PS50042">
    <property type="entry name" value="CNMP_BINDING_3"/>
    <property type="match status" value="1"/>
</dbReference>
<keyword evidence="2" id="KW-0238">DNA-binding</keyword>
<feature type="domain" description="HTH crp-type" evidence="5">
    <location>
        <begin position="143"/>
        <end position="217"/>
    </location>
</feature>
<dbReference type="SUPFAM" id="SSF46785">
    <property type="entry name" value="Winged helix' DNA-binding domain"/>
    <property type="match status" value="1"/>
</dbReference>
<evidence type="ECO:0000313" key="7">
    <source>
        <dbReference type="Proteomes" id="UP000272729"/>
    </source>
</evidence>
<evidence type="ECO:0000313" key="6">
    <source>
        <dbReference type="EMBL" id="RKT67605.1"/>
    </source>
</evidence>